<feature type="signal peptide" evidence="5">
    <location>
        <begin position="1"/>
        <end position="22"/>
    </location>
</feature>
<evidence type="ECO:0000256" key="4">
    <source>
        <dbReference type="ARBA" id="ARBA00022729"/>
    </source>
</evidence>
<dbReference type="PANTHER" id="PTHR30024">
    <property type="entry name" value="ALIPHATIC SULFONATES-BINDING PROTEIN-RELATED"/>
    <property type="match status" value="1"/>
</dbReference>
<evidence type="ECO:0000256" key="5">
    <source>
        <dbReference type="SAM" id="SignalP"/>
    </source>
</evidence>
<feature type="domain" description="Solute-binding protein family 3/N-terminal" evidence="6">
    <location>
        <begin position="55"/>
        <end position="287"/>
    </location>
</feature>
<dbReference type="PROSITE" id="PS51257">
    <property type="entry name" value="PROKAR_LIPOPROTEIN"/>
    <property type="match status" value="1"/>
</dbReference>
<gene>
    <name evidence="7" type="ORF">DVK44_07670</name>
</gene>
<sequence>MMRGTAVRVRTAAALLALSALAFGAAGCGTSSGATSKSGADAASGAAGSGSSGVTLTLGDQAKNLQTLVNASGAFKGAPYGVKWAEFEGAAPLFQAAQAGAVDTTYAADLPTLQALSGGVPVKAVAGLRNDGTAVGIVVRKDSKIKKVADLKGRTVVVSSAKGSISEYLLANALQQAGLAYSDVKVKYLLPTDAQAAFSAGRIEVWAIFGVYKAVATQQGGREIVNGADGRVSGYGFIGASDKALADSAKKPALSDALQRIGKALEWARSHPAEYAAAISKNNGASAEVAKTIVSQSYGRLVPITPEVTKAVQKVADTMHSIKVLDPNVSVADSVDAGLYTE</sequence>
<evidence type="ECO:0000313" key="8">
    <source>
        <dbReference type="Proteomes" id="UP000253868"/>
    </source>
</evidence>
<dbReference type="InterPro" id="IPR010067">
    <property type="entry name" value="ABC_SsuA_sub-bd"/>
</dbReference>
<reference evidence="8" key="1">
    <citation type="submission" date="2018-07" db="EMBL/GenBank/DDBJ databases">
        <authorList>
            <person name="Zhao J."/>
        </authorList>
    </citation>
    <scope>NUCLEOTIDE SEQUENCE [LARGE SCALE GENOMIC DNA]</scope>
    <source>
        <strain evidence="8">GSSD-12</strain>
    </source>
</reference>
<feature type="chain" id="PRO_5039584785" evidence="5">
    <location>
        <begin position="23"/>
        <end position="342"/>
    </location>
</feature>
<keyword evidence="3" id="KW-0813">Transport</keyword>
<accession>A0A345HLM0</accession>
<dbReference type="SUPFAM" id="SSF53850">
    <property type="entry name" value="Periplasmic binding protein-like II"/>
    <property type="match status" value="1"/>
</dbReference>
<dbReference type="KEGG" id="spad:DVK44_07670"/>
<dbReference type="GO" id="GO:0042597">
    <property type="term" value="C:periplasmic space"/>
    <property type="evidence" value="ECO:0007669"/>
    <property type="project" value="UniProtKB-SubCell"/>
</dbReference>
<dbReference type="GO" id="GO:0016020">
    <property type="term" value="C:membrane"/>
    <property type="evidence" value="ECO:0007669"/>
    <property type="project" value="InterPro"/>
</dbReference>
<evidence type="ECO:0000313" key="7">
    <source>
        <dbReference type="EMBL" id="AXG77594.1"/>
    </source>
</evidence>
<keyword evidence="8" id="KW-1185">Reference proteome</keyword>
<comment type="subcellular location">
    <subcellularLocation>
        <location evidence="1">Periplasm</location>
    </subcellularLocation>
</comment>
<comment type="similarity">
    <text evidence="2">Belongs to the bacterial solute-binding protein SsuA/TauA family.</text>
</comment>
<dbReference type="Pfam" id="PF09084">
    <property type="entry name" value="NMT1"/>
    <property type="match status" value="1"/>
</dbReference>
<protein>
    <submittedName>
        <fullName evidence="7">ABC transporter substrate-binding protein</fullName>
    </submittedName>
</protein>
<dbReference type="PANTHER" id="PTHR30024:SF48">
    <property type="entry name" value="ABC TRANSPORTER SUBSTRATE-BINDING PROTEIN"/>
    <property type="match status" value="1"/>
</dbReference>
<dbReference type="NCBIfam" id="TIGR01728">
    <property type="entry name" value="SsuA_fam"/>
    <property type="match status" value="1"/>
</dbReference>
<evidence type="ECO:0000256" key="1">
    <source>
        <dbReference type="ARBA" id="ARBA00004418"/>
    </source>
</evidence>
<dbReference type="SMART" id="SM00062">
    <property type="entry name" value="PBPb"/>
    <property type="match status" value="1"/>
</dbReference>
<dbReference type="GO" id="GO:0042626">
    <property type="term" value="F:ATPase-coupled transmembrane transporter activity"/>
    <property type="evidence" value="ECO:0007669"/>
    <property type="project" value="InterPro"/>
</dbReference>
<dbReference type="CDD" id="cd13558">
    <property type="entry name" value="PBP2_SsuA_like_2"/>
    <property type="match status" value="1"/>
</dbReference>
<keyword evidence="4 5" id="KW-0732">Signal</keyword>
<dbReference type="OrthoDB" id="506623at2"/>
<name>A0A345HLM0_9ACTN</name>
<dbReference type="Gene3D" id="3.40.190.10">
    <property type="entry name" value="Periplasmic binding protein-like II"/>
    <property type="match status" value="2"/>
</dbReference>
<organism evidence="7 8">
    <name type="scientific">Streptomyces paludis</name>
    <dbReference type="NCBI Taxonomy" id="2282738"/>
    <lineage>
        <taxon>Bacteria</taxon>
        <taxon>Bacillati</taxon>
        <taxon>Actinomycetota</taxon>
        <taxon>Actinomycetes</taxon>
        <taxon>Kitasatosporales</taxon>
        <taxon>Streptomycetaceae</taxon>
        <taxon>Streptomyces</taxon>
    </lineage>
</organism>
<dbReference type="InterPro" id="IPR001638">
    <property type="entry name" value="Solute-binding_3/MltF_N"/>
</dbReference>
<dbReference type="Proteomes" id="UP000253868">
    <property type="component" value="Chromosome"/>
</dbReference>
<evidence type="ECO:0000256" key="3">
    <source>
        <dbReference type="ARBA" id="ARBA00022448"/>
    </source>
</evidence>
<dbReference type="InterPro" id="IPR015168">
    <property type="entry name" value="SsuA/THI5"/>
</dbReference>
<evidence type="ECO:0000256" key="2">
    <source>
        <dbReference type="ARBA" id="ARBA00010742"/>
    </source>
</evidence>
<dbReference type="EMBL" id="CP031194">
    <property type="protein sequence ID" value="AXG77594.1"/>
    <property type="molecule type" value="Genomic_DNA"/>
</dbReference>
<evidence type="ECO:0000259" key="6">
    <source>
        <dbReference type="SMART" id="SM00062"/>
    </source>
</evidence>
<dbReference type="AlphaFoldDB" id="A0A345HLM0"/>
<proteinExistence type="inferred from homology"/>